<organism evidence="1 2">
    <name type="scientific">Flavobacterium branchiophilum (strain FL-15)</name>
    <dbReference type="NCBI Taxonomy" id="1034807"/>
    <lineage>
        <taxon>Bacteria</taxon>
        <taxon>Pseudomonadati</taxon>
        <taxon>Bacteroidota</taxon>
        <taxon>Flavobacteriia</taxon>
        <taxon>Flavobacteriales</taxon>
        <taxon>Flavobacteriaceae</taxon>
        <taxon>Flavobacterium</taxon>
    </lineage>
</organism>
<name>G2Z0F1_FLABF</name>
<keyword evidence="1" id="KW-0449">Lipoprotein</keyword>
<dbReference type="RefSeq" id="WP_014083809.1">
    <property type="nucleotide sequence ID" value="NC_016001.1"/>
</dbReference>
<dbReference type="HOGENOM" id="CLU_879260_0_0_10"/>
<keyword evidence="2" id="KW-1185">Reference proteome</keyword>
<evidence type="ECO:0000313" key="2">
    <source>
        <dbReference type="Proteomes" id="UP000009186"/>
    </source>
</evidence>
<dbReference type="EMBL" id="FQ859183">
    <property type="protein sequence ID" value="CCB69342.1"/>
    <property type="molecule type" value="Genomic_DNA"/>
</dbReference>
<protein>
    <submittedName>
        <fullName evidence="1">Hypothetical lipoprotein</fullName>
    </submittedName>
</protein>
<evidence type="ECO:0000313" key="1">
    <source>
        <dbReference type="EMBL" id="CCB69342.1"/>
    </source>
</evidence>
<dbReference type="PROSITE" id="PS51257">
    <property type="entry name" value="PROKAR_LIPOPROTEIN"/>
    <property type="match status" value="1"/>
</dbReference>
<gene>
    <name evidence="1" type="ordered locus">FBFL15_1258</name>
</gene>
<accession>G2Z0F1</accession>
<proteinExistence type="predicted"/>
<dbReference type="eggNOG" id="ENOG50345KN">
    <property type="taxonomic scope" value="Bacteria"/>
</dbReference>
<dbReference type="AlphaFoldDB" id="G2Z0F1"/>
<reference evidence="1 2" key="1">
    <citation type="journal article" date="2011" name="Appl. Environ. Microbiol.">
        <title>Complete genome sequence of the fish pathogen Flavobacterium branchiophilum.</title>
        <authorList>
            <consortium name="1:IP"/>
            <consortium name="Microbial Evolutionary Genomics,F-75015 Paris"/>
            <consortium name="France 2:CNRS"/>
            <consortium name="URA2171"/>
            <consortium name="F-75015 Paris,France 3:Unite de Virologie et Immunologie Mol."/>
            <consortium name="INRA,78352 Jouy en Josas Cedex"/>
            <consortium name="France. 4:Unite de Mathemathique"/>
            <consortium name="Informatique et Genome,INRA"/>
            <consortium name="78352 Jouy en Josas Cedex"/>
            <consortium name="France. 5:CEA/Genoscope"/>
            <consortium name="Evry"/>
            <consortium name="France"/>
            <person name="Touchon M."/>
            <person name="Barbier P."/>
            <person name="Bernardet J.F."/>
            <person name="Loux V."/>
            <person name="Vacherie B."/>
            <person name="Barbe V."/>
            <person name="Rocha E.P."/>
            <person name="Duchaud E."/>
        </authorList>
    </citation>
    <scope>NUCLEOTIDE SEQUENCE [LARGE SCALE GENOMIC DNA]</scope>
    <source>
        <strain evidence="1 2">FL-15</strain>
    </source>
</reference>
<dbReference type="KEGG" id="fbr:FBFL15_1258"/>
<sequence>MTKIKNTFFLYLIIIIIPFTSVSCQSKNEKEFVQFVVQPEVEIGKSIDFSIHFEEKPDSIWSSNVEINGLELTDKLDETLNNIKESEMTDDNHKVIKTFYSFYTYATPTKLGKIEFPILSVKYKGKVYKTLPFSINVVEKIKVNQDAIKVIWSTEKTTYKETDTIKISLYEYSKFSQTKRTHSSAKNLSLTGKENQINVSVEETIDNIAGIDDFEKMIDQKFEILNVDWNMFNNRQSMEKVENELYIKTLILELSLLPKTKDAFDVGPSDYDFSINKSNTDYFNKFVPNDKGSYKITENSSTTLKIKSNKLTIKIE</sequence>
<dbReference type="Proteomes" id="UP000009186">
    <property type="component" value="Chromosome"/>
</dbReference>